<dbReference type="SUPFAM" id="SSF52833">
    <property type="entry name" value="Thioredoxin-like"/>
    <property type="match status" value="1"/>
</dbReference>
<protein>
    <recommendedName>
        <fullName evidence="3">Glutaredoxin</fullName>
    </recommendedName>
</protein>
<evidence type="ECO:0000313" key="2">
    <source>
        <dbReference type="Proteomes" id="UP000625210"/>
    </source>
</evidence>
<comment type="caution">
    <text evidence="1">The sequence shown here is derived from an EMBL/GenBank/DDBJ whole genome shotgun (WGS) entry which is preliminary data.</text>
</comment>
<dbReference type="Proteomes" id="UP000625210">
    <property type="component" value="Unassembled WGS sequence"/>
</dbReference>
<dbReference type="AlphaFoldDB" id="A0A8J2VJU7"/>
<evidence type="ECO:0008006" key="3">
    <source>
        <dbReference type="Google" id="ProtNLM"/>
    </source>
</evidence>
<dbReference type="RefSeq" id="WP_188648947.1">
    <property type="nucleotide sequence ID" value="NZ_BMHQ01000015.1"/>
</dbReference>
<keyword evidence="2" id="KW-1185">Reference proteome</keyword>
<dbReference type="EMBL" id="BMHQ01000015">
    <property type="protein sequence ID" value="GGE27919.1"/>
    <property type="molecule type" value="Genomic_DNA"/>
</dbReference>
<sequence length="83" mass="9726">MNNQQVTLLTHPGCFGGRRARNYLKNQRIPFEEIHWSEIPSEFRNKLNSLVVVSPTILVGNRVLRGFDSDQFQQVYHQQVKDE</sequence>
<dbReference type="Gene3D" id="3.40.30.10">
    <property type="entry name" value="Glutaredoxin"/>
    <property type="match status" value="1"/>
</dbReference>
<reference evidence="1" key="2">
    <citation type="submission" date="2020-09" db="EMBL/GenBank/DDBJ databases">
        <authorList>
            <person name="Sun Q."/>
            <person name="Zhou Y."/>
        </authorList>
    </citation>
    <scope>NUCLEOTIDE SEQUENCE</scope>
    <source>
        <strain evidence="1">CGMCC 1.15179</strain>
    </source>
</reference>
<evidence type="ECO:0000313" key="1">
    <source>
        <dbReference type="EMBL" id="GGE27919.1"/>
    </source>
</evidence>
<dbReference type="InterPro" id="IPR036249">
    <property type="entry name" value="Thioredoxin-like_sf"/>
</dbReference>
<name>A0A8J2VJU7_9BACL</name>
<organism evidence="1 2">
    <name type="scientific">Marinithermofilum abyssi</name>
    <dbReference type="NCBI Taxonomy" id="1571185"/>
    <lineage>
        <taxon>Bacteria</taxon>
        <taxon>Bacillati</taxon>
        <taxon>Bacillota</taxon>
        <taxon>Bacilli</taxon>
        <taxon>Bacillales</taxon>
        <taxon>Thermoactinomycetaceae</taxon>
        <taxon>Marinithermofilum</taxon>
    </lineage>
</organism>
<gene>
    <name evidence="1" type="ORF">GCM10011571_32600</name>
</gene>
<accession>A0A8J2VJU7</accession>
<proteinExistence type="predicted"/>
<reference evidence="1" key="1">
    <citation type="journal article" date="2014" name="Int. J. Syst. Evol. Microbiol.">
        <title>Complete genome sequence of Corynebacterium casei LMG S-19264T (=DSM 44701T), isolated from a smear-ripened cheese.</title>
        <authorList>
            <consortium name="US DOE Joint Genome Institute (JGI-PGF)"/>
            <person name="Walter F."/>
            <person name="Albersmeier A."/>
            <person name="Kalinowski J."/>
            <person name="Ruckert C."/>
        </authorList>
    </citation>
    <scope>NUCLEOTIDE SEQUENCE</scope>
    <source>
        <strain evidence="1">CGMCC 1.15179</strain>
    </source>
</reference>